<sequence length="570" mass="65806">MQDVVGFETRCLHALVKVFPDEELREQPYTRGSALRGETFDFQVAYRAPALTKPIRVSVASALGADITLREVGLAPSELPCQRRHDDNVLRVTPGLYPDPLYPIDEEQGVTGIHYQWRTVWISVELNEGTPPGTYAVTVRFAAMTGEKFGEESFRLEVMPAVLPPQTLIHTEWFHADCLANYYGVDVFGDAHWLLIERYMQTAVRHGMNMVLTPHFTPPLDTQVGGERPTVQLVDVRKEEDGTYAFGFGRLLRWIELCDRVGIRYFEFSHLFTQWGAKHAPKVMAEEQGELRRIFGWETDAAGEAYMSFLGRYLPALMEFLREQGLEERCYFHISDEPLLEHMPWYRSASELMQAHLGDMPIIDALTHYDYYEQGLVKRPVPANDHIEPFLERQVPELWTYYCCVQYRQVSNRFFNMPSARNRVIGVQLYKFRIAGFLHWGYNFWNTQYSLQPVDPYRVTDAGRSFPSGDAFLVYPGKEGPVESIRMEVFYEGLQDLRALQLLESLAGRDRVLAMIEEGLAEPLTFSRYPTDAEWLLGLRERVNEAIRDTSESNRRGESNESGEYIERRE</sequence>
<dbReference type="AlphaFoldDB" id="A0A7X4YM40"/>
<name>A0A7X4YM40_9BACL</name>
<dbReference type="RefSeq" id="WP_161696109.1">
    <property type="nucleotide sequence ID" value="NZ_JAAAMU010000003.1"/>
</dbReference>
<dbReference type="InterPro" id="IPR025150">
    <property type="entry name" value="GH123_cat"/>
</dbReference>
<reference evidence="3 4" key="1">
    <citation type="submission" date="2020-01" db="EMBL/GenBank/DDBJ databases">
        <title>Paenibacillus soybeanensis sp. nov. isolated from the nodules of soybean (Glycine max(L.) Merr).</title>
        <authorList>
            <person name="Wang H."/>
        </authorList>
    </citation>
    <scope>NUCLEOTIDE SEQUENCE [LARGE SCALE GENOMIC DNA]</scope>
    <source>
        <strain evidence="3 4">DSM 23054</strain>
    </source>
</reference>
<dbReference type="OrthoDB" id="197680at2"/>
<evidence type="ECO:0000313" key="4">
    <source>
        <dbReference type="Proteomes" id="UP000558113"/>
    </source>
</evidence>
<dbReference type="Pfam" id="PF13320">
    <property type="entry name" value="GH123_cat"/>
    <property type="match status" value="1"/>
</dbReference>
<feature type="region of interest" description="Disordered" evidence="1">
    <location>
        <begin position="549"/>
        <end position="570"/>
    </location>
</feature>
<evidence type="ECO:0000256" key="1">
    <source>
        <dbReference type="SAM" id="MobiDB-lite"/>
    </source>
</evidence>
<proteinExistence type="predicted"/>
<keyword evidence="4" id="KW-1185">Reference proteome</keyword>
<gene>
    <name evidence="3" type="ORF">GT003_07745</name>
</gene>
<feature type="domain" description="Glycoside hydrolase 123 catalytic" evidence="2">
    <location>
        <begin position="173"/>
        <end position="503"/>
    </location>
</feature>
<organism evidence="3 4">
    <name type="scientific">Paenibacillus sacheonensis</name>
    <dbReference type="NCBI Taxonomy" id="742054"/>
    <lineage>
        <taxon>Bacteria</taxon>
        <taxon>Bacillati</taxon>
        <taxon>Bacillota</taxon>
        <taxon>Bacilli</taxon>
        <taxon>Bacillales</taxon>
        <taxon>Paenibacillaceae</taxon>
        <taxon>Paenibacillus</taxon>
    </lineage>
</organism>
<evidence type="ECO:0000313" key="3">
    <source>
        <dbReference type="EMBL" id="NBC68876.1"/>
    </source>
</evidence>
<protein>
    <submittedName>
        <fullName evidence="3">DUF4091 domain-containing protein</fullName>
    </submittedName>
</protein>
<dbReference type="EMBL" id="JAAAMU010000003">
    <property type="protein sequence ID" value="NBC68876.1"/>
    <property type="molecule type" value="Genomic_DNA"/>
</dbReference>
<dbReference type="Proteomes" id="UP000558113">
    <property type="component" value="Unassembled WGS sequence"/>
</dbReference>
<comment type="caution">
    <text evidence="3">The sequence shown here is derived from an EMBL/GenBank/DDBJ whole genome shotgun (WGS) entry which is preliminary data.</text>
</comment>
<evidence type="ECO:0000259" key="2">
    <source>
        <dbReference type="Pfam" id="PF13320"/>
    </source>
</evidence>
<accession>A0A7X4YM40</accession>